<dbReference type="NCBIfam" id="TIGR01552">
    <property type="entry name" value="phd_fam"/>
    <property type="match status" value="1"/>
</dbReference>
<dbReference type="EMBL" id="QJPH01000171">
    <property type="protein sequence ID" value="PZN83932.1"/>
    <property type="molecule type" value="Genomic_DNA"/>
</dbReference>
<comment type="caution">
    <text evidence="3">The sequence shown here is derived from an EMBL/GenBank/DDBJ whole genome shotgun (WGS) entry which is preliminary data.</text>
</comment>
<accession>A0A2W4RJC8</accession>
<sequence length="81" mass="9197">MQITATEFKARCLKIMDEIARTREPIIITKRGKPIAKLMPPDEPPKSLFGYMKGTFEILGDIVDTPEIEWNAMKDCDVEAV</sequence>
<evidence type="ECO:0000256" key="1">
    <source>
        <dbReference type="ARBA" id="ARBA00009981"/>
    </source>
</evidence>
<proteinExistence type="inferred from homology"/>
<comment type="function">
    <text evidence="2">Antitoxin component of a type II toxin-antitoxin (TA) system.</text>
</comment>
<gene>
    <name evidence="3" type="ORF">DM484_03525</name>
</gene>
<evidence type="ECO:0000313" key="4">
    <source>
        <dbReference type="Proteomes" id="UP000249396"/>
    </source>
</evidence>
<organism evidence="3 4">
    <name type="scientific">Candidatus Methylumidiphilus alinenensis</name>
    <dbReference type="NCBI Taxonomy" id="2202197"/>
    <lineage>
        <taxon>Bacteria</taxon>
        <taxon>Pseudomonadati</taxon>
        <taxon>Pseudomonadota</taxon>
        <taxon>Gammaproteobacteria</taxon>
        <taxon>Methylococcales</taxon>
        <taxon>Candidatus Methylumidiphilus</taxon>
    </lineage>
</organism>
<name>A0A2W4RJC8_9GAMM</name>
<dbReference type="Proteomes" id="UP000249396">
    <property type="component" value="Unassembled WGS sequence"/>
</dbReference>
<dbReference type="InterPro" id="IPR006442">
    <property type="entry name" value="Antitoxin_Phd/YefM"/>
</dbReference>
<evidence type="ECO:0000256" key="2">
    <source>
        <dbReference type="RuleBase" id="RU362080"/>
    </source>
</evidence>
<protein>
    <recommendedName>
        <fullName evidence="2">Antitoxin</fullName>
    </recommendedName>
</protein>
<dbReference type="InterPro" id="IPR036165">
    <property type="entry name" value="YefM-like_sf"/>
</dbReference>
<evidence type="ECO:0000313" key="3">
    <source>
        <dbReference type="EMBL" id="PZN83932.1"/>
    </source>
</evidence>
<dbReference type="Gene3D" id="3.40.1620.10">
    <property type="entry name" value="YefM-like domain"/>
    <property type="match status" value="1"/>
</dbReference>
<comment type="similarity">
    <text evidence="1 2">Belongs to the phD/YefM antitoxin family.</text>
</comment>
<dbReference type="Pfam" id="PF02604">
    <property type="entry name" value="PhdYeFM_antitox"/>
    <property type="match status" value="1"/>
</dbReference>
<dbReference type="SUPFAM" id="SSF143120">
    <property type="entry name" value="YefM-like"/>
    <property type="match status" value="1"/>
</dbReference>
<dbReference type="AlphaFoldDB" id="A0A2W4RJC8"/>
<reference evidence="3 4" key="1">
    <citation type="journal article" date="2018" name="Aquat. Microb. Ecol.">
        <title>Gammaproteobacterial methanotrophs dominate.</title>
        <authorList>
            <person name="Rissanen A.J."/>
            <person name="Saarenheimo J."/>
            <person name="Tiirola M."/>
            <person name="Peura S."/>
            <person name="Aalto S.L."/>
            <person name="Karvinen A."/>
            <person name="Nykanen H."/>
        </authorList>
    </citation>
    <scope>NUCLEOTIDE SEQUENCE [LARGE SCALE GENOMIC DNA]</scope>
    <source>
        <strain evidence="3">AMbin10</strain>
    </source>
</reference>